<organism evidence="2 3">
    <name type="scientific">Porites evermanni</name>
    <dbReference type="NCBI Taxonomy" id="104178"/>
    <lineage>
        <taxon>Eukaryota</taxon>
        <taxon>Metazoa</taxon>
        <taxon>Cnidaria</taxon>
        <taxon>Anthozoa</taxon>
        <taxon>Hexacorallia</taxon>
        <taxon>Scleractinia</taxon>
        <taxon>Fungiina</taxon>
        <taxon>Poritidae</taxon>
        <taxon>Porites</taxon>
    </lineage>
</organism>
<feature type="compositionally biased region" description="Gly residues" evidence="1">
    <location>
        <begin position="202"/>
        <end position="220"/>
    </location>
</feature>
<feature type="compositionally biased region" description="Gly residues" evidence="1">
    <location>
        <begin position="135"/>
        <end position="149"/>
    </location>
</feature>
<evidence type="ECO:0000256" key="1">
    <source>
        <dbReference type="SAM" id="MobiDB-lite"/>
    </source>
</evidence>
<accession>A0ABN8RRU7</accession>
<comment type="caution">
    <text evidence="2">The sequence shown here is derived from an EMBL/GenBank/DDBJ whole genome shotgun (WGS) entry which is preliminary data.</text>
</comment>
<evidence type="ECO:0000313" key="3">
    <source>
        <dbReference type="Proteomes" id="UP001159427"/>
    </source>
</evidence>
<feature type="compositionally biased region" description="Polar residues" evidence="1">
    <location>
        <begin position="286"/>
        <end position="305"/>
    </location>
</feature>
<gene>
    <name evidence="2" type="ORF">PEVE_00013726</name>
</gene>
<feature type="region of interest" description="Disordered" evidence="1">
    <location>
        <begin position="283"/>
        <end position="324"/>
    </location>
</feature>
<evidence type="ECO:0000313" key="2">
    <source>
        <dbReference type="EMBL" id="CAH3181554.1"/>
    </source>
</evidence>
<dbReference type="EMBL" id="CALNXI010002015">
    <property type="protein sequence ID" value="CAH3181554.1"/>
    <property type="molecule type" value="Genomic_DNA"/>
</dbReference>
<feature type="region of interest" description="Disordered" evidence="1">
    <location>
        <begin position="92"/>
        <end position="116"/>
    </location>
</feature>
<dbReference type="Proteomes" id="UP001159427">
    <property type="component" value="Unassembled WGS sequence"/>
</dbReference>
<feature type="region of interest" description="Disordered" evidence="1">
    <location>
        <begin position="191"/>
        <end position="222"/>
    </location>
</feature>
<reference evidence="2 3" key="1">
    <citation type="submission" date="2022-05" db="EMBL/GenBank/DDBJ databases">
        <authorList>
            <consortium name="Genoscope - CEA"/>
            <person name="William W."/>
        </authorList>
    </citation>
    <scope>NUCLEOTIDE SEQUENCE [LARGE SCALE GENOMIC DNA]</scope>
</reference>
<feature type="compositionally biased region" description="Basic and acidic residues" evidence="1">
    <location>
        <begin position="306"/>
        <end position="321"/>
    </location>
</feature>
<feature type="region of interest" description="Disordered" evidence="1">
    <location>
        <begin position="132"/>
        <end position="158"/>
    </location>
</feature>
<proteinExistence type="predicted"/>
<feature type="compositionally biased region" description="Low complexity" evidence="1">
    <location>
        <begin position="96"/>
        <end position="115"/>
    </location>
</feature>
<protein>
    <submittedName>
        <fullName evidence="2">Uncharacterized protein</fullName>
    </submittedName>
</protein>
<keyword evidence="3" id="KW-1185">Reference proteome</keyword>
<name>A0ABN8RRU7_9CNID</name>
<sequence length="805" mass="88622">MELIQQLDILADTLFIEASLLGRYKSFRTITLGKNRKAYADGFCSVINCDHDKPLGEVAIYGVRNVKIYAREIIAAETSKIAFITPDWEQEFPPIGLESNGDGSNGENGNSGEAGPQVDVICEKIKGNLIVSSQGGNGHKGQDGVGGRKGSNTPDKVDNIKPWPRCTYGSYWVIGDATSEDHTKAFEKCSRQNINPEKGNRGGDGGRGGNAGTPGRGGNSGRITVQYKQLLGGLKVKACGGRGAEPAENGEGGNGGKGGAGVRGLICLTSRQSGEDYWLCSEHSRPSASVGDTGSKGASGTTPKSRGQDGEVSESHVHKSETIGAQSAADFPEELLLVIRRQAVELLLTYTNERKGRDALQFIVDVTTGREDVKYIKHDAERKLAFVGKIGYDIFGNNALFTPLVKWETLQNYVNGIKDAAEIYENAFNDVLQQVTDNENFEQIATIMSDSASAQVNAQKRRLIAARAIDESEKRMYVQAILEADRQMNYTLQRILKSIREAQAAESAKLSKQQMVAVLQGVTGFSSAIFTSKTSEEPQGPFAYIETALVIIDYDTNKQCRVALDSVVKSAEKWLTFGQYRPLEDSSDLNFDLIDVSSVTDIMQANLEINKEEFAADLVCLLEEAKVMDLDNSIGGHNFDIPLLHQTEMAISEFSQPEEATISNQLRQTFLENLLGTYEELEQSFMENVYQLQKALGFSTLWVLDDVMRSFQRIASESAFGTGRLNGVLELTKVLQQLSDITFKAEKCFSRLRYSKGVQKWSFDNETDTQMFEEIKNGSTRFSIGEDQICETCHNARMIKVFIHY</sequence>